<dbReference type="PANTHER" id="PTHR36454">
    <property type="entry name" value="LMO2823 PROTEIN"/>
    <property type="match status" value="1"/>
</dbReference>
<evidence type="ECO:0000313" key="1">
    <source>
        <dbReference type="EMBL" id="VAX36926.1"/>
    </source>
</evidence>
<sequence length="421" mass="49128">MSNIKPFQAIYYNEEKVEDFKNVMCPPYDVISEEGQNYFHNLSPYNFTHIDLAKDKKSDDKENNKYTRAQKTFESWLKKKVMIQDEKPGIYFYKQEYKIRGEKYSRLGFISLMELQSEEDSRVYPHEKTHAKAVDDRLQLTKALSSNLSCIFVCYSDSQRKVEKIFNKHILAKKPLIDVMDEDGVHHKLWPLNDSELIEDINNSLSGQHLFIADGHHRFKVANEYRKQRLSRKTNITGEEPFNYVMTYFTNIDSRELQIFPMHRIVKKMPKDLEFLEEFFRIDKVKNKDDLLVLLAKAGRNEHAFGLYTSEGIKLLRLKNKLLIEENIKEGSIDYKSLDATILKHFVFDRVGVISDDIIYTKDLDEVTGMVDEGDADAGFVMNAVKISQLKAIALNGEKMPPKTTYFYPKVLSGLTVYKMD</sequence>
<reference evidence="1" key="1">
    <citation type="submission" date="2018-06" db="EMBL/GenBank/DDBJ databases">
        <authorList>
            <person name="Zhirakovskaya E."/>
        </authorList>
    </citation>
    <scope>NUCLEOTIDE SEQUENCE</scope>
</reference>
<dbReference type="InterPro" id="IPR008323">
    <property type="entry name" value="UCP033563"/>
</dbReference>
<dbReference type="AlphaFoldDB" id="A0A3B1D203"/>
<accession>A0A3B1D203</accession>
<protein>
    <recommendedName>
        <fullName evidence="2">HTH domain of SpoOJ/ParA/ParB/repB family, involved in chromosome partitioning</fullName>
    </recommendedName>
</protein>
<organism evidence="1">
    <name type="scientific">hydrothermal vent metagenome</name>
    <dbReference type="NCBI Taxonomy" id="652676"/>
    <lineage>
        <taxon>unclassified sequences</taxon>
        <taxon>metagenomes</taxon>
        <taxon>ecological metagenomes</taxon>
    </lineage>
</organism>
<dbReference type="PIRSF" id="PIRSF033563">
    <property type="entry name" value="UCP033563"/>
    <property type="match status" value="1"/>
</dbReference>
<evidence type="ECO:0008006" key="2">
    <source>
        <dbReference type="Google" id="ProtNLM"/>
    </source>
</evidence>
<dbReference type="EMBL" id="UOGJ01000113">
    <property type="protein sequence ID" value="VAX36926.1"/>
    <property type="molecule type" value="Genomic_DNA"/>
</dbReference>
<dbReference type="Pfam" id="PF06245">
    <property type="entry name" value="DUF1015"/>
    <property type="match status" value="1"/>
</dbReference>
<gene>
    <name evidence="1" type="ORF">MNBD_UNCLBAC01-1827</name>
</gene>
<proteinExistence type="predicted"/>
<dbReference type="PANTHER" id="PTHR36454:SF1">
    <property type="entry name" value="DUF1015 DOMAIN-CONTAINING PROTEIN"/>
    <property type="match status" value="1"/>
</dbReference>
<name>A0A3B1D203_9ZZZZ</name>